<dbReference type="Proteomes" id="UP000001542">
    <property type="component" value="Unassembled WGS sequence"/>
</dbReference>
<evidence type="ECO:0000256" key="1">
    <source>
        <dbReference type="ARBA" id="ARBA00006545"/>
    </source>
</evidence>
<dbReference type="eggNOG" id="KOG1809">
    <property type="taxonomic scope" value="Eukaryota"/>
</dbReference>
<proteinExistence type="inferred from homology"/>
<dbReference type="EMBL" id="DS113566">
    <property type="protein sequence ID" value="EAY01474.1"/>
    <property type="molecule type" value="Genomic_DNA"/>
</dbReference>
<dbReference type="RefSeq" id="XP_001314165.1">
    <property type="nucleotide sequence ID" value="XM_001314153.1"/>
</dbReference>
<evidence type="ECO:0000313" key="4">
    <source>
        <dbReference type="EMBL" id="EAY01474.1"/>
    </source>
</evidence>
<dbReference type="Pfam" id="PF12624">
    <property type="entry name" value="VPS13_N"/>
    <property type="match status" value="1"/>
</dbReference>
<reference evidence="4" key="2">
    <citation type="journal article" date="2007" name="Science">
        <title>Draft genome sequence of the sexually transmitted pathogen Trichomonas vaginalis.</title>
        <authorList>
            <person name="Carlton J.M."/>
            <person name="Hirt R.P."/>
            <person name="Silva J.C."/>
            <person name="Delcher A.L."/>
            <person name="Schatz M."/>
            <person name="Zhao Q."/>
            <person name="Wortman J.R."/>
            <person name="Bidwell S.L."/>
            <person name="Alsmark U.C.M."/>
            <person name="Besteiro S."/>
            <person name="Sicheritz-Ponten T."/>
            <person name="Noel C.J."/>
            <person name="Dacks J.B."/>
            <person name="Foster P.G."/>
            <person name="Simillion C."/>
            <person name="Van de Peer Y."/>
            <person name="Miranda-Saavedra D."/>
            <person name="Barton G.J."/>
            <person name="Westrop G.D."/>
            <person name="Mueller S."/>
            <person name="Dessi D."/>
            <person name="Fiori P.L."/>
            <person name="Ren Q."/>
            <person name="Paulsen I."/>
            <person name="Zhang H."/>
            <person name="Bastida-Corcuera F.D."/>
            <person name="Simoes-Barbosa A."/>
            <person name="Brown M.T."/>
            <person name="Hayes R.D."/>
            <person name="Mukherjee M."/>
            <person name="Okumura C.Y."/>
            <person name="Schneider R."/>
            <person name="Smith A.J."/>
            <person name="Vanacova S."/>
            <person name="Villalvazo M."/>
            <person name="Haas B.J."/>
            <person name="Pertea M."/>
            <person name="Feldblyum T.V."/>
            <person name="Utterback T.R."/>
            <person name="Shu C.L."/>
            <person name="Osoegawa K."/>
            <person name="de Jong P.J."/>
            <person name="Hrdy I."/>
            <person name="Horvathova L."/>
            <person name="Zubacova Z."/>
            <person name="Dolezal P."/>
            <person name="Malik S.B."/>
            <person name="Logsdon J.M. Jr."/>
            <person name="Henze K."/>
            <person name="Gupta A."/>
            <person name="Wang C.C."/>
            <person name="Dunne R.L."/>
            <person name="Upcroft J.A."/>
            <person name="Upcroft P."/>
            <person name="White O."/>
            <person name="Salzberg S.L."/>
            <person name="Tang P."/>
            <person name="Chiu C.-H."/>
            <person name="Lee Y.-S."/>
            <person name="Embley T.M."/>
            <person name="Coombs G.H."/>
            <person name="Mottram J.C."/>
            <person name="Tachezy J."/>
            <person name="Fraser-Liggett C.M."/>
            <person name="Johnson P.J."/>
        </authorList>
    </citation>
    <scope>NUCLEOTIDE SEQUENCE [LARGE SCALE GENOMIC DNA]</scope>
    <source>
        <strain evidence="4">G3</strain>
    </source>
</reference>
<keyword evidence="5" id="KW-1185">Reference proteome</keyword>
<dbReference type="GO" id="GO:0045053">
    <property type="term" value="P:protein retention in Golgi apparatus"/>
    <property type="evidence" value="ECO:0000318"/>
    <property type="project" value="GO_Central"/>
</dbReference>
<reference evidence="4" key="1">
    <citation type="submission" date="2006-10" db="EMBL/GenBank/DDBJ databases">
        <authorList>
            <person name="Amadeo P."/>
            <person name="Zhao Q."/>
            <person name="Wortman J."/>
            <person name="Fraser-Liggett C."/>
            <person name="Carlton J."/>
        </authorList>
    </citation>
    <scope>NUCLEOTIDE SEQUENCE</scope>
    <source>
        <strain evidence="4">G3</strain>
    </source>
</reference>
<sequence length="2781" mass="316090">MNRIVANVISYFLGEYIEDIDKSKISVSLWNKNAVLQDTLIKKNALMRHQVPFEITSGVIGMLDLQIEKLVKSLPMNMNLTDIYILGKVRSDISIAKEALEANTEKSELAQLCVQTGVSTEEVISSSVAAILEQFRAQIKNIHVRIEYDMGDHIVAAGITIPLIEVLTSDNTTKDILYKKLIIHDLSIYMDPNAKPLELLPENKTRAERVAHFKGQMLQSMEGHQCLLHKFTFEGYLQHAMSPSVSIQNQITINTPKINVILNELQYHSILLFTKQFIDFQRLLYYSPLGRPIHVLSASEATPAVSRQWWDYSYQCAKKKIHPFSFKRDRALLFLKNRKKMCNPLMDYIKAQSKDQFAKDIQRYESEYGSQVLIAFMNYAQRQLIINSKPASIGISQQDILKMVEAKRQQYSTQSLTFNSTIEDFTFNLINKENNQLMQVNLVKMNAAVNLTGSTITSMFKMKKMTIDSDHNIKIFKLKPSNLEQCISGNLVLDNFNKKFTLNGIVTSPIIYADIPYIMRLSNFFANRNLKAITNIRHDLNPKQALKQIKRQITELEFASYIDEKKEFKIDLHMDTPTVIIPAEEQITIDTGSIDIVTGPFIKPERKNIISLYDKFLISLKNFTVKMGDEFIVEPASMHIDLDNLFVPLKTIVNQNIKINMQQIMVKLRKKQYNNILKFVDQMSNLMKDDSEEEEIKEEKEQKPITDAIATFQKQAQAFSQDIYLVLSSMFEAFNLQLISDTGKVENNFSINNLSCGLQIKDGVLDLDVILKSLLCMEGVSRPFCSFGSKEEKAVSTKVAIHENITELTVDVFRPFVLFDLSWVNSIMKFFVDEEPSIEIIKEKVAEMNQNQKVTEVAEIKMVDSILKAKVNVISPNIQIHLPMVEEDKYFNVEFGISKIELDAVNQGKNATVLLGFDNFFTAFNDRKLIKDITGIVNISVKDQLTTIKGNLPSVKVELLKEDFNNLMEIITFTTAYANLFVDTNPSKINEDVKQEMKKMDKSEMFIDFGLPGIDITFLEEGEVMFAIISNEISFNMRNDDISVVLNNLLMNDKQKVTVGKLNQLKFEDNTIYILGETHFDLSNSGFGYLLPIFVKDPVHFLKSPQQKEKTPQKVTEVSNENSTPIKLVTDKITITGYQKEEKVFDVLVPKINGLIGDEIKFDVESAKITNKDFGDFLLIQDPIQFSMKGNVLNFNIDKVFVLLQYNFFMSKFVKTITDLLGGNPEEPAVFTMFRYNAKIFEIQLKLLGKDNFSVNNIAFNINDINVATEENCENINVSVANVESNFLKVADFGIKLRFLTENMPPKVSKWYPANLRKKYTKPDTKYVVGYDIQLKVPNVNYKFDILSTNSLCSVIVSFLPTEIIHEVWESKLIVGVQLDQTSVEIDDQKILMNKFNFTISEKQKMSIDQIIFDKLIVSGFDLILSPLLIQINLNSLEGVCDIDKILGVATKFMNSAFLSTNFSTVEDPDEEKVTQSLALNLLSSNLLVKVLNDQDKYLFLNSKLVFNQTESGMNVICDKLFIGSQNGLNSQSKIFIIQNWNLGFQMSFDTLSVYTSDTNIKLSIDQIAALYILSDKISQISSSDTLQMSDKLSSKEEEENEKKRSLKYMKFSLPDFTLQLNYQSSQDPTNDIPFMFLKVGGTTFELDQDYREPTNLVIPIQRFDLFNMKSQQWDILCNPFDIILNLMNKENNFEMQMSINDNIDLHVDKTMIKLFSQYLSDIQERFDKSDISSDMEKGIIIKNMTNYNLSVNFESISQQIKPETEFVLSNANNLSKVRYKIDKFDSQMSLTDLVYSRLVLPTVLCFNESSTKHKCIVFSSLLVFDNKTMYNLPLAADKKMIKTLEPNTQYPLSSLIPINSTFYIENSSFELSDLRRKSMTLTVGKGVNQTSILVKHEVVHVNRIVFHNTGKFINYTPFDCDVVIENHKLGTVKKNDQIPLNLNSTKVTILVVLHSNVVATLNEKITIRTNNDKTYLVPSKENNLHIRVTHNSIGQTIFNLFIPVILRNLTKTTFFVKTRDFDNLTVWEGKDIYLSDKSVTESENSSILLSPYLSREKEMTPIEATYSVAPSRYYLSYSDKLYCPLIYSVSILNEFTKLAVFKSKYVIQNELDYEFSLRPKEVVKPFPVYKGETCQLPFCDESNEFIFDREKTKGIVLNFELPTNVTFITDDGFVQMIVSIKDGTNFVKFKKPEGKQQVTVRNLTNKVVKLCQQNFEFSQQIEPFTKSFFAYNQPFRNTKIMILIDQKLCEIDENNVTTINDVHIVVTKNMKYLTINISYAAMKLKKLPTFYFGFELKCLQIGLISDYRELFLLSLNNTKFDIVSSKQNLIARCKVGNLLLDDLHPLAVFETVLSSENFLDFDMMIMYENSSMTISEVNIKFAPINLYLDNNCLCDLVALIMNDFVPKNEEENDPKNDEKPSEVTNIMTVEKFRCSAITVNLQHESQTQRPTMFKCPFSQMTMIPSISDAHISLDALSVNDLVLTGDAVMSTIVNPLKNQAFILALKLLLGIDIFLNVGAISDSFVKTVTKGNPAFLIGGTLRIGESAINTVGSILRTFTAESAIKGTKTQKVGLNASASKTFVNGMEALGSGLIDGIAGIVVDPIRGAKKGGAGGFFKGVATGITGIVARPVLGVADAGAGIIGAARKAISDDTVILRRQRLARAILHRSITPFDKKLSEVQFLAQTHNPGNDTHTDQAEFIVDAKYKRESCYVVLGRNSIFIVADKNISRCIDYSEIKNVEFTGNTVNLKCFYNADFTIIDTTDYELIKQYLITKINAY</sequence>
<dbReference type="KEGG" id="tva:4759298"/>
<dbReference type="VEuPathDB" id="TrichDB:TVAG_344910"/>
<accession>A2F0T9</accession>
<feature type="domain" description="Chorein N-terminal" evidence="3">
    <location>
        <begin position="3"/>
        <end position="383"/>
    </location>
</feature>
<evidence type="ECO:0000259" key="3">
    <source>
        <dbReference type="Pfam" id="PF12624"/>
    </source>
</evidence>
<dbReference type="InParanoid" id="A2F0T9"/>
<dbReference type="VEuPathDB" id="TrichDB:TVAGG3_0592660"/>
<evidence type="ECO:0000313" key="5">
    <source>
        <dbReference type="Proteomes" id="UP000001542"/>
    </source>
</evidence>
<keyword evidence="2" id="KW-0813">Transport</keyword>
<dbReference type="PANTHER" id="PTHR16166:SF93">
    <property type="entry name" value="INTERMEMBRANE LIPID TRANSFER PROTEIN VPS13"/>
    <property type="match status" value="1"/>
</dbReference>
<name>A2F0T9_TRIV3</name>
<dbReference type="InterPro" id="IPR026847">
    <property type="entry name" value="VPS13"/>
</dbReference>
<evidence type="ECO:0000256" key="2">
    <source>
        <dbReference type="ARBA" id="ARBA00022448"/>
    </source>
</evidence>
<dbReference type="InterPro" id="IPR026854">
    <property type="entry name" value="VPS13_N"/>
</dbReference>
<gene>
    <name evidence="4" type="ORF">TVAG_344910</name>
</gene>
<organism evidence="4 5">
    <name type="scientific">Trichomonas vaginalis (strain ATCC PRA-98 / G3)</name>
    <dbReference type="NCBI Taxonomy" id="412133"/>
    <lineage>
        <taxon>Eukaryota</taxon>
        <taxon>Metamonada</taxon>
        <taxon>Parabasalia</taxon>
        <taxon>Trichomonadida</taxon>
        <taxon>Trichomonadidae</taxon>
        <taxon>Trichomonas</taxon>
    </lineage>
</organism>
<dbReference type="GO" id="GO:0006623">
    <property type="term" value="P:protein targeting to vacuole"/>
    <property type="evidence" value="ECO:0000318"/>
    <property type="project" value="GO_Central"/>
</dbReference>
<protein>
    <recommendedName>
        <fullName evidence="3">Chorein N-terminal domain-containing protein</fullName>
    </recommendedName>
</protein>
<dbReference type="STRING" id="5722.A2F0T9"/>
<dbReference type="OrthoDB" id="428159at2759"/>
<comment type="similarity">
    <text evidence="1">Belongs to the VPS13 family.</text>
</comment>
<dbReference type="OMA" id="TIHISCE"/>
<dbReference type="PANTHER" id="PTHR16166">
    <property type="entry name" value="VACUOLAR PROTEIN SORTING-ASSOCIATED PROTEIN VPS13"/>
    <property type="match status" value="1"/>
</dbReference>